<dbReference type="OrthoDB" id="9934074at2"/>
<dbReference type="EMBL" id="SCFB01000002">
    <property type="protein sequence ID" value="RZI46951.1"/>
    <property type="molecule type" value="Genomic_DNA"/>
</dbReference>
<sequence>MAISEIPSKLIERTESLVETKLQVAAELTKIVYTNDKDPMTDEKVLKSYKKFYDSLKDLAPTPLDSPKKTHIYLLIGAIFLAFVSFSYVFFYLCGLNLPTFGGS</sequence>
<evidence type="ECO:0000313" key="2">
    <source>
        <dbReference type="EMBL" id="RZI46951.1"/>
    </source>
</evidence>
<proteinExistence type="predicted"/>
<evidence type="ECO:0000256" key="1">
    <source>
        <dbReference type="SAM" id="Phobius"/>
    </source>
</evidence>
<gene>
    <name evidence="2" type="ORF">EQU50_01625</name>
</gene>
<protein>
    <submittedName>
        <fullName evidence="2">Uncharacterized protein</fullName>
    </submittedName>
</protein>
<reference evidence="2 3" key="1">
    <citation type="submission" date="2018-10" db="EMBL/GenBank/DDBJ databases">
        <title>An updated phylogeny of the Alphaproteobacteria reveals that the parasitic Rickettsiales and Holosporales have independent origins.</title>
        <authorList>
            <person name="Munoz-Gomez S.A."/>
            <person name="Hess S."/>
            <person name="Burger G."/>
            <person name="Lang B.F."/>
            <person name="Susko E."/>
            <person name="Slamovits C.H."/>
            <person name="Roger A.J."/>
        </authorList>
    </citation>
    <scope>NUCLEOTIDE SEQUENCE [LARGE SCALE GENOMIC DNA]</scope>
    <source>
        <strain evidence="2">HOLO01</strain>
    </source>
</reference>
<comment type="caution">
    <text evidence="2">The sequence shown here is derived from an EMBL/GenBank/DDBJ whole genome shotgun (WGS) entry which is preliminary data.</text>
</comment>
<keyword evidence="3" id="KW-1185">Reference proteome</keyword>
<dbReference type="AlphaFoldDB" id="A0A4Q7DIY8"/>
<keyword evidence="1" id="KW-0812">Transmembrane</keyword>
<dbReference type="Proteomes" id="UP000293550">
    <property type="component" value="Unassembled WGS sequence"/>
</dbReference>
<organism evidence="2 3">
    <name type="scientific">Candidatus Finniella inopinata</name>
    <dbReference type="NCBI Taxonomy" id="1696036"/>
    <lineage>
        <taxon>Bacteria</taxon>
        <taxon>Pseudomonadati</taxon>
        <taxon>Pseudomonadota</taxon>
        <taxon>Alphaproteobacteria</taxon>
        <taxon>Holosporales</taxon>
        <taxon>Candidatus Paracaedibacteraceae</taxon>
        <taxon>Candidatus Finniella</taxon>
    </lineage>
</organism>
<feature type="transmembrane region" description="Helical" evidence="1">
    <location>
        <begin position="72"/>
        <end position="93"/>
    </location>
</feature>
<accession>A0A4Q7DIY8</accession>
<dbReference type="RefSeq" id="WP_130153421.1">
    <property type="nucleotide sequence ID" value="NZ_SCFB01000002.1"/>
</dbReference>
<name>A0A4Q7DIY8_9PROT</name>
<evidence type="ECO:0000313" key="3">
    <source>
        <dbReference type="Proteomes" id="UP000293550"/>
    </source>
</evidence>
<keyword evidence="1" id="KW-0472">Membrane</keyword>
<keyword evidence="1" id="KW-1133">Transmembrane helix</keyword>